<evidence type="ECO:0000256" key="1">
    <source>
        <dbReference type="ARBA" id="ARBA00008201"/>
    </source>
</evidence>
<keyword evidence="4" id="KW-0687">Ribonucleoprotein</keyword>
<comment type="similarity">
    <text evidence="1">Belongs to the argonaute family. Ago subfamily.</text>
</comment>
<dbReference type="PANTHER" id="PTHR22891">
    <property type="entry name" value="EUKARYOTIC TRANSLATION INITIATION FACTOR 2C"/>
    <property type="match status" value="1"/>
</dbReference>
<evidence type="ECO:0000313" key="8">
    <source>
        <dbReference type="EMBL" id="KAD7478369.1"/>
    </source>
</evidence>
<accession>A0A5N6Q194</accession>
<dbReference type="InterPro" id="IPR003165">
    <property type="entry name" value="Piwi"/>
</dbReference>
<feature type="region of interest" description="Disordered" evidence="5">
    <location>
        <begin position="1"/>
        <end position="39"/>
    </location>
</feature>
<dbReference type="SMART" id="SM01163">
    <property type="entry name" value="DUF1785"/>
    <property type="match status" value="1"/>
</dbReference>
<evidence type="ECO:0000256" key="2">
    <source>
        <dbReference type="ARBA" id="ARBA00022491"/>
    </source>
</evidence>
<keyword evidence="3" id="KW-0943">RNA-mediated gene silencing</keyword>
<dbReference type="CDD" id="cd02846">
    <property type="entry name" value="PAZ_argonaute_like"/>
    <property type="match status" value="1"/>
</dbReference>
<sequence length="918" mass="102870">MALDRHTKMKHSEPEASNALPPPPPVVPPSFVPAKVDGSNRSPMTRCGFGNKGKKIALMTNHFNVKLNSTSDHFYQYSVAFFHEDGNPIEAKGVGRRILDMVHSVYDSDMGGKGFAYDGEKTLFTVGPLPGTKLEFPVLLENLSSNRTVRGGIPDGVEAKRSRRPPQSKSYTVKISYATKIPIQAIFNALKGQDSEQFNEAVRVLDVLLRQHAAKQGCLLVRQCYFHNDPRNFIGIGGGVLGCRGFHSSFRATQSGLSLNMDASTTMIVRPGKVVDFLLENQNVRNLREIDWIKAKRTLKSLRVKSFPSNREHKIIGLSERTCGEQIFLLKQKNGDIPSEAIEITVYNYYANHHRVEVNQSRDYPCLDVGKPKRPVYIPLEAIYKILLQLILEIHLCELLPLQRYTKALSNLQRASLVEKSRQKPQDRMKSLTSALRHNNYSADPLINSTGITISTTFTQVEGRVLDPPKLKFGNGGDLIPRGGRWNFNNKTFVEPAKITCWAIVNFSTRCDIKNLRKDLLRCSRAKGMDLDDPYEIIEESPQYRRAPASVRVDMMVENMRQALPGPPYFVLCILPERKNSEIYGPWKRKCLVEFGTVTQCIAPAKINDQYLTNLLLKINAKMGGINSLLSIEHLQSIPLVSHTPTIIFGMDVSHGAPGRSDVPSIAAVVSSRNWPFVSRYRASVRSQSSRAEMIDGLFKPVAPNKDEGMIRELVEDFYQCTPKLKPNNIIIFRDGVSESQFNQVLNVELEQIMAACKFLDNLWEPKFMLIIAQKTHHTKFFQNNSDYNVPPGTIVDNEVCHPKYNDFYLCAQNGPIGTTRPTHYHVLLDQIGFSADQLQELVHSLSYVYQRSTSAISVVAPICYAHLAAGQMAQFVKFDDMSDSASSHNAGDGGSGSGGFNHLPKLHEKVCSSMFFC</sequence>
<dbReference type="InterPro" id="IPR032473">
    <property type="entry name" value="Argonaute_Mid_dom"/>
</dbReference>
<dbReference type="InterPro" id="IPR003100">
    <property type="entry name" value="PAZ_dom"/>
</dbReference>
<feature type="domain" description="Piwi" evidence="7">
    <location>
        <begin position="570"/>
        <end position="878"/>
    </location>
</feature>
<name>A0A5N6Q194_9ASTR</name>
<evidence type="ECO:0000313" key="9">
    <source>
        <dbReference type="Proteomes" id="UP000326396"/>
    </source>
</evidence>
<dbReference type="InterPro" id="IPR014811">
    <property type="entry name" value="ArgoL1"/>
</dbReference>
<dbReference type="SUPFAM" id="SSF101690">
    <property type="entry name" value="PAZ domain"/>
    <property type="match status" value="1"/>
</dbReference>
<dbReference type="InterPro" id="IPR032474">
    <property type="entry name" value="Argonaute_N"/>
</dbReference>
<dbReference type="SMART" id="SM00950">
    <property type="entry name" value="Piwi"/>
    <property type="match status" value="1"/>
</dbReference>
<dbReference type="InterPro" id="IPR032472">
    <property type="entry name" value="ArgoL2"/>
</dbReference>
<evidence type="ECO:0000256" key="3">
    <source>
        <dbReference type="ARBA" id="ARBA00023158"/>
    </source>
</evidence>
<protein>
    <submittedName>
        <fullName evidence="8">Uncharacterized protein</fullName>
    </submittedName>
</protein>
<dbReference type="Gene3D" id="2.170.260.10">
    <property type="entry name" value="paz domain"/>
    <property type="match status" value="1"/>
</dbReference>
<keyword evidence="9" id="KW-1185">Reference proteome</keyword>
<dbReference type="Pfam" id="PF16486">
    <property type="entry name" value="ArgoN"/>
    <property type="match status" value="1"/>
</dbReference>
<organism evidence="8 9">
    <name type="scientific">Mikania micrantha</name>
    <name type="common">bitter vine</name>
    <dbReference type="NCBI Taxonomy" id="192012"/>
    <lineage>
        <taxon>Eukaryota</taxon>
        <taxon>Viridiplantae</taxon>
        <taxon>Streptophyta</taxon>
        <taxon>Embryophyta</taxon>
        <taxon>Tracheophyta</taxon>
        <taxon>Spermatophyta</taxon>
        <taxon>Magnoliopsida</taxon>
        <taxon>eudicotyledons</taxon>
        <taxon>Gunneridae</taxon>
        <taxon>Pentapetalae</taxon>
        <taxon>asterids</taxon>
        <taxon>campanulids</taxon>
        <taxon>Asterales</taxon>
        <taxon>Asteraceae</taxon>
        <taxon>Asteroideae</taxon>
        <taxon>Heliantheae alliance</taxon>
        <taxon>Eupatorieae</taxon>
        <taxon>Mikania</taxon>
    </lineage>
</organism>
<dbReference type="Pfam" id="PF16487">
    <property type="entry name" value="ArgoMid"/>
    <property type="match status" value="1"/>
</dbReference>
<dbReference type="OrthoDB" id="10252740at2759"/>
<feature type="domain" description="PAZ" evidence="6">
    <location>
        <begin position="273"/>
        <end position="387"/>
    </location>
</feature>
<dbReference type="Gene3D" id="3.30.420.10">
    <property type="entry name" value="Ribonuclease H-like superfamily/Ribonuclease H"/>
    <property type="match status" value="1"/>
</dbReference>
<evidence type="ECO:0000259" key="7">
    <source>
        <dbReference type="PROSITE" id="PS50822"/>
    </source>
</evidence>
<dbReference type="Pfam" id="PF08699">
    <property type="entry name" value="ArgoL1"/>
    <property type="match status" value="1"/>
</dbReference>
<dbReference type="InterPro" id="IPR036397">
    <property type="entry name" value="RNaseH_sf"/>
</dbReference>
<feature type="compositionally biased region" description="Pro residues" evidence="5">
    <location>
        <begin position="20"/>
        <end position="31"/>
    </location>
</feature>
<dbReference type="Proteomes" id="UP000326396">
    <property type="component" value="Linkage Group LG1"/>
</dbReference>
<dbReference type="EMBL" id="SZYD01000001">
    <property type="protein sequence ID" value="KAD7478369.1"/>
    <property type="molecule type" value="Genomic_DNA"/>
</dbReference>
<dbReference type="PROSITE" id="PS50822">
    <property type="entry name" value="PIWI"/>
    <property type="match status" value="1"/>
</dbReference>
<dbReference type="FunFam" id="3.30.420.10:FF:000091">
    <property type="entry name" value="Protein argonaute 3"/>
    <property type="match status" value="1"/>
</dbReference>
<dbReference type="InterPro" id="IPR036085">
    <property type="entry name" value="PAZ_dom_sf"/>
</dbReference>
<dbReference type="SUPFAM" id="SSF53098">
    <property type="entry name" value="Ribonuclease H-like"/>
    <property type="match status" value="1"/>
</dbReference>
<feature type="compositionally biased region" description="Basic and acidic residues" evidence="5">
    <location>
        <begin position="1"/>
        <end position="14"/>
    </location>
</feature>
<gene>
    <name evidence="8" type="ORF">E3N88_01505</name>
</gene>
<dbReference type="CDD" id="cd04657">
    <property type="entry name" value="Piwi_ago-like"/>
    <property type="match status" value="1"/>
</dbReference>
<dbReference type="GO" id="GO:1990904">
    <property type="term" value="C:ribonucleoprotein complex"/>
    <property type="evidence" value="ECO:0007669"/>
    <property type="project" value="UniProtKB-KW"/>
</dbReference>
<evidence type="ECO:0000256" key="5">
    <source>
        <dbReference type="SAM" id="MobiDB-lite"/>
    </source>
</evidence>
<evidence type="ECO:0000259" key="6">
    <source>
        <dbReference type="PROSITE" id="PS50821"/>
    </source>
</evidence>
<dbReference type="AlphaFoldDB" id="A0A5N6Q194"/>
<reference evidence="8 9" key="1">
    <citation type="submission" date="2019-05" db="EMBL/GenBank/DDBJ databases">
        <title>Mikania micrantha, genome provides insights into the molecular mechanism of rapid growth.</title>
        <authorList>
            <person name="Liu B."/>
        </authorList>
    </citation>
    <scope>NUCLEOTIDE SEQUENCE [LARGE SCALE GENOMIC DNA]</scope>
    <source>
        <strain evidence="8">NLD-2019</strain>
        <tissue evidence="8">Leaf</tissue>
    </source>
</reference>
<dbReference type="Pfam" id="PF02170">
    <property type="entry name" value="PAZ"/>
    <property type="match status" value="1"/>
</dbReference>
<comment type="caution">
    <text evidence="8">The sequence shown here is derived from an EMBL/GenBank/DDBJ whole genome shotgun (WGS) entry which is preliminary data.</text>
</comment>
<dbReference type="GO" id="GO:0051607">
    <property type="term" value="P:defense response to virus"/>
    <property type="evidence" value="ECO:0007669"/>
    <property type="project" value="UniProtKB-ARBA"/>
</dbReference>
<dbReference type="Pfam" id="PF16488">
    <property type="entry name" value="ArgoL2"/>
    <property type="match status" value="1"/>
</dbReference>
<dbReference type="Pfam" id="PF02171">
    <property type="entry name" value="Piwi"/>
    <property type="match status" value="1"/>
</dbReference>
<keyword evidence="2" id="KW-0678">Repressor</keyword>
<evidence type="ECO:0000256" key="4">
    <source>
        <dbReference type="ARBA" id="ARBA00023274"/>
    </source>
</evidence>
<proteinExistence type="inferred from homology"/>
<dbReference type="GO" id="GO:0003723">
    <property type="term" value="F:RNA binding"/>
    <property type="evidence" value="ECO:0007669"/>
    <property type="project" value="InterPro"/>
</dbReference>
<dbReference type="InterPro" id="IPR045246">
    <property type="entry name" value="Piwi_ago-like"/>
</dbReference>
<dbReference type="GO" id="GO:0031047">
    <property type="term" value="P:regulatory ncRNA-mediated gene silencing"/>
    <property type="evidence" value="ECO:0007669"/>
    <property type="project" value="UniProtKB-KW"/>
</dbReference>
<dbReference type="PROSITE" id="PS50821">
    <property type="entry name" value="PAZ"/>
    <property type="match status" value="1"/>
</dbReference>
<dbReference type="InterPro" id="IPR012337">
    <property type="entry name" value="RNaseH-like_sf"/>
</dbReference>
<dbReference type="Gene3D" id="3.40.50.2300">
    <property type="match status" value="1"/>
</dbReference>